<dbReference type="EC" id="2.1.1.-" evidence="6"/>
<feature type="binding site" evidence="6">
    <location>
        <position position="215"/>
    </location>
    <ligand>
        <name>S-adenosyl-L-methionine</name>
        <dbReference type="ChEBI" id="CHEBI:59789"/>
    </ligand>
</feature>
<name>A0A161L8Z7_9BACT</name>
<dbReference type="InterPro" id="IPR050078">
    <property type="entry name" value="Ribosomal_L11_MeTrfase_PrmA"/>
</dbReference>
<evidence type="ECO:0000256" key="2">
    <source>
        <dbReference type="ARBA" id="ARBA00022490"/>
    </source>
</evidence>
<keyword evidence="5 6" id="KW-0949">S-adenosyl-L-methionine</keyword>
<evidence type="ECO:0000313" key="7">
    <source>
        <dbReference type="EMBL" id="GAT63794.1"/>
    </source>
</evidence>
<evidence type="ECO:0000256" key="3">
    <source>
        <dbReference type="ARBA" id="ARBA00022603"/>
    </source>
</evidence>
<comment type="similarity">
    <text evidence="1 6">Belongs to the methyltransferase superfamily. PrmA family.</text>
</comment>
<dbReference type="OrthoDB" id="9785995at2"/>
<evidence type="ECO:0000256" key="4">
    <source>
        <dbReference type="ARBA" id="ARBA00022679"/>
    </source>
</evidence>
<gene>
    <name evidence="6" type="primary">prmA</name>
    <name evidence="7" type="ORF">PJIAN_4336</name>
</gene>
<comment type="catalytic activity">
    <reaction evidence="6">
        <text>L-lysyl-[protein] + 3 S-adenosyl-L-methionine = N(6),N(6),N(6)-trimethyl-L-lysyl-[protein] + 3 S-adenosyl-L-homocysteine + 3 H(+)</text>
        <dbReference type="Rhea" id="RHEA:54192"/>
        <dbReference type="Rhea" id="RHEA-COMP:9752"/>
        <dbReference type="Rhea" id="RHEA-COMP:13826"/>
        <dbReference type="ChEBI" id="CHEBI:15378"/>
        <dbReference type="ChEBI" id="CHEBI:29969"/>
        <dbReference type="ChEBI" id="CHEBI:57856"/>
        <dbReference type="ChEBI" id="CHEBI:59789"/>
        <dbReference type="ChEBI" id="CHEBI:61961"/>
    </reaction>
</comment>
<evidence type="ECO:0000256" key="5">
    <source>
        <dbReference type="ARBA" id="ARBA00022691"/>
    </source>
</evidence>
<evidence type="ECO:0000313" key="8">
    <source>
        <dbReference type="Proteomes" id="UP000076586"/>
    </source>
</evidence>
<dbReference type="GO" id="GO:0005737">
    <property type="term" value="C:cytoplasm"/>
    <property type="evidence" value="ECO:0007669"/>
    <property type="project" value="UniProtKB-SubCell"/>
</dbReference>
<feature type="binding site" evidence="6">
    <location>
        <position position="151"/>
    </location>
    <ligand>
        <name>S-adenosyl-L-methionine</name>
        <dbReference type="ChEBI" id="CHEBI:59789"/>
    </ligand>
</feature>
<dbReference type="STRING" id="681398.PJIAN_4336"/>
<dbReference type="AlphaFoldDB" id="A0A161L8Z7"/>
<protein>
    <recommendedName>
        <fullName evidence="6">Ribosomal protein L11 methyltransferase</fullName>
        <shortName evidence="6">L11 Mtase</shortName>
        <ecNumber evidence="6">2.1.1.-</ecNumber>
    </recommendedName>
</protein>
<comment type="function">
    <text evidence="6">Methylates ribosomal protein L11.</text>
</comment>
<dbReference type="HAMAP" id="MF_00735">
    <property type="entry name" value="Methyltr_PrmA"/>
    <property type="match status" value="1"/>
</dbReference>
<comment type="caution">
    <text evidence="7">The sequence shown here is derived from an EMBL/GenBank/DDBJ whole genome shotgun (WGS) entry which is preliminary data.</text>
</comment>
<dbReference type="GO" id="GO:0005840">
    <property type="term" value="C:ribosome"/>
    <property type="evidence" value="ECO:0007669"/>
    <property type="project" value="UniProtKB-KW"/>
</dbReference>
<comment type="subcellular location">
    <subcellularLocation>
        <location evidence="6">Cytoplasm</location>
    </subcellularLocation>
</comment>
<keyword evidence="7" id="KW-0687">Ribonucleoprotein</keyword>
<dbReference type="EMBL" id="BDCR01000004">
    <property type="protein sequence ID" value="GAT63794.1"/>
    <property type="molecule type" value="Genomic_DNA"/>
</dbReference>
<dbReference type="GO" id="GO:0032259">
    <property type="term" value="P:methylation"/>
    <property type="evidence" value="ECO:0007669"/>
    <property type="project" value="UniProtKB-KW"/>
</dbReference>
<dbReference type="NCBIfam" id="NF001785">
    <property type="entry name" value="PRK00517.2-2"/>
    <property type="match status" value="1"/>
</dbReference>
<dbReference type="SUPFAM" id="SSF53335">
    <property type="entry name" value="S-adenosyl-L-methionine-dependent methyltransferases"/>
    <property type="match status" value="1"/>
</dbReference>
<sequence>MDYIELTLSLNNSRGFENDIVSATLAEIGYESFVYTNDGMKAYCAASLFDEKDLKNWKETLPCDIEVEYTFELIKDKNWNEEWEKHYFSPIVIGDDCVIHSSFHTDVPKAKYDILIDPKMSFGTGHHETTSLIIGELIKMNLAGKSLLDMGCGTGVLAILAAMKGAQPITAIDIDEWAYDNTVENIRLNGYPDIEIAKGGAELLSGRKFDIILANINRNILLNDMKHYAACLSSGGLLLMSGFYKTDMPAIEAEATENGLTFIKFEEKNNWVTTVYEKR</sequence>
<reference evidence="8" key="1">
    <citation type="submission" date="2016-04" db="EMBL/GenBank/DDBJ databases">
        <title>Draft genome sequence of Paludibacter jiangxiensis strain NM7.</title>
        <authorList>
            <person name="Qiu Y."/>
            <person name="Matsuura N."/>
            <person name="Ohashi A."/>
            <person name="Tourlousse M.D."/>
            <person name="Sekiguchi Y."/>
        </authorList>
    </citation>
    <scope>NUCLEOTIDE SEQUENCE [LARGE SCALE GENOMIC DNA]</scope>
    <source>
        <strain evidence="8">NM7</strain>
    </source>
</reference>
<keyword evidence="7" id="KW-0689">Ribosomal protein</keyword>
<dbReference type="InterPro" id="IPR004498">
    <property type="entry name" value="Ribosomal_PrmA_MeTrfase"/>
</dbReference>
<dbReference type="InterPro" id="IPR029063">
    <property type="entry name" value="SAM-dependent_MTases_sf"/>
</dbReference>
<dbReference type="Gene3D" id="3.40.50.150">
    <property type="entry name" value="Vaccinia Virus protein VP39"/>
    <property type="match status" value="1"/>
</dbReference>
<dbReference type="Proteomes" id="UP000076586">
    <property type="component" value="Unassembled WGS sequence"/>
</dbReference>
<evidence type="ECO:0000256" key="1">
    <source>
        <dbReference type="ARBA" id="ARBA00009741"/>
    </source>
</evidence>
<keyword evidence="3 6" id="KW-0489">Methyltransferase</keyword>
<keyword evidence="8" id="KW-1185">Reference proteome</keyword>
<evidence type="ECO:0000256" key="6">
    <source>
        <dbReference type="HAMAP-Rule" id="MF_00735"/>
    </source>
</evidence>
<keyword evidence="4 6" id="KW-0808">Transferase</keyword>
<reference evidence="8" key="2">
    <citation type="journal article" date="2017" name="Genome Announc.">
        <title>Draft genome sequence of Paludibacter jiangxiensis NM7(T), a propionate-producing fermentative bacterium.</title>
        <authorList>
            <person name="Qiu Y.-L."/>
            <person name="Tourlousse D.M."/>
            <person name="Matsuura N."/>
            <person name="Ohashi A."/>
            <person name="Sekiguchi Y."/>
        </authorList>
    </citation>
    <scope>NUCLEOTIDE SEQUENCE [LARGE SCALE GENOMIC DNA]</scope>
    <source>
        <strain evidence="8">NM7</strain>
    </source>
</reference>
<dbReference type="CDD" id="cd02440">
    <property type="entry name" value="AdoMet_MTases"/>
    <property type="match status" value="1"/>
</dbReference>
<organism evidence="7 8">
    <name type="scientific">Paludibacter jiangxiensis</name>
    <dbReference type="NCBI Taxonomy" id="681398"/>
    <lineage>
        <taxon>Bacteria</taxon>
        <taxon>Pseudomonadati</taxon>
        <taxon>Bacteroidota</taxon>
        <taxon>Bacteroidia</taxon>
        <taxon>Bacteroidales</taxon>
        <taxon>Paludibacteraceae</taxon>
        <taxon>Paludibacter</taxon>
    </lineage>
</organism>
<dbReference type="PANTHER" id="PTHR43648">
    <property type="entry name" value="ELECTRON TRANSFER FLAVOPROTEIN BETA SUBUNIT LYSINE METHYLTRANSFERASE"/>
    <property type="match status" value="1"/>
</dbReference>
<dbReference type="RefSeq" id="WP_068705315.1">
    <property type="nucleotide sequence ID" value="NZ_BDCR01000004.1"/>
</dbReference>
<accession>A0A161L8Z7</accession>
<keyword evidence="2 6" id="KW-0963">Cytoplasm</keyword>
<dbReference type="Pfam" id="PF06325">
    <property type="entry name" value="PrmA"/>
    <property type="match status" value="1"/>
</dbReference>
<dbReference type="PIRSF" id="PIRSF000401">
    <property type="entry name" value="RPL11_MTase"/>
    <property type="match status" value="1"/>
</dbReference>
<feature type="binding site" evidence="6">
    <location>
        <position position="130"/>
    </location>
    <ligand>
        <name>S-adenosyl-L-methionine</name>
        <dbReference type="ChEBI" id="CHEBI:59789"/>
    </ligand>
</feature>
<dbReference type="PANTHER" id="PTHR43648:SF1">
    <property type="entry name" value="ELECTRON TRANSFER FLAVOPROTEIN BETA SUBUNIT LYSINE METHYLTRANSFERASE"/>
    <property type="match status" value="1"/>
</dbReference>
<feature type="binding site" evidence="6">
    <location>
        <position position="173"/>
    </location>
    <ligand>
        <name>S-adenosyl-L-methionine</name>
        <dbReference type="ChEBI" id="CHEBI:59789"/>
    </ligand>
</feature>
<proteinExistence type="inferred from homology"/>
<dbReference type="GO" id="GO:0016279">
    <property type="term" value="F:protein-lysine N-methyltransferase activity"/>
    <property type="evidence" value="ECO:0007669"/>
    <property type="project" value="RHEA"/>
</dbReference>